<keyword evidence="4" id="KW-1185">Reference proteome</keyword>
<organism evidence="3 4">
    <name type="scientific">Roseateles aquatilis</name>
    <dbReference type="NCBI Taxonomy" id="431061"/>
    <lineage>
        <taxon>Bacteria</taxon>
        <taxon>Pseudomonadati</taxon>
        <taxon>Pseudomonadota</taxon>
        <taxon>Betaproteobacteria</taxon>
        <taxon>Burkholderiales</taxon>
        <taxon>Sphaerotilaceae</taxon>
        <taxon>Roseateles</taxon>
    </lineage>
</organism>
<dbReference type="AlphaFoldDB" id="A0A246J812"/>
<evidence type="ECO:0000313" key="4">
    <source>
        <dbReference type="Proteomes" id="UP000197468"/>
    </source>
</evidence>
<dbReference type="EMBL" id="NIOF01000006">
    <property type="protein sequence ID" value="OWQ88696.1"/>
    <property type="molecule type" value="Genomic_DNA"/>
</dbReference>
<keyword evidence="2" id="KW-0472">Membrane</keyword>
<gene>
    <name evidence="3" type="ORF">CDN99_14465</name>
</gene>
<feature type="transmembrane region" description="Helical" evidence="2">
    <location>
        <begin position="30"/>
        <end position="51"/>
    </location>
</feature>
<sequence>MHGLRNHARAGPHRSPSRDHPELHGFSDSALHTVLLAAVIIVAVTAVVQMVKVGTLMWQLDPVVVEGKAQSVPLPAAPQPLVPAEPQTRAQARTR</sequence>
<accession>A0A246J812</accession>
<proteinExistence type="predicted"/>
<evidence type="ECO:0000256" key="1">
    <source>
        <dbReference type="SAM" id="MobiDB-lite"/>
    </source>
</evidence>
<evidence type="ECO:0000313" key="3">
    <source>
        <dbReference type="EMBL" id="OWQ88696.1"/>
    </source>
</evidence>
<evidence type="ECO:0000256" key="2">
    <source>
        <dbReference type="SAM" id="Phobius"/>
    </source>
</evidence>
<feature type="compositionally biased region" description="Basic and acidic residues" evidence="1">
    <location>
        <begin position="16"/>
        <end position="25"/>
    </location>
</feature>
<comment type="caution">
    <text evidence="3">The sequence shown here is derived from an EMBL/GenBank/DDBJ whole genome shotgun (WGS) entry which is preliminary data.</text>
</comment>
<feature type="region of interest" description="Disordered" evidence="1">
    <location>
        <begin position="1"/>
        <end position="25"/>
    </location>
</feature>
<feature type="compositionally biased region" description="Basic residues" evidence="1">
    <location>
        <begin position="1"/>
        <end position="12"/>
    </location>
</feature>
<dbReference type="Proteomes" id="UP000197468">
    <property type="component" value="Unassembled WGS sequence"/>
</dbReference>
<feature type="region of interest" description="Disordered" evidence="1">
    <location>
        <begin position="74"/>
        <end position="95"/>
    </location>
</feature>
<name>A0A246J812_9BURK</name>
<keyword evidence="2" id="KW-1133">Transmembrane helix</keyword>
<reference evidence="3 4" key="1">
    <citation type="journal article" date="2008" name="Int. J. Syst. Evol. Microbiol.">
        <title>Description of Roseateles aquatilis sp. nov. and Roseateles terrae sp. nov., in the class Betaproteobacteria, and emended description of the genus Roseateles.</title>
        <authorList>
            <person name="Gomila M."/>
            <person name="Bowien B."/>
            <person name="Falsen E."/>
            <person name="Moore E.R."/>
            <person name="Lalucat J."/>
        </authorList>
    </citation>
    <scope>NUCLEOTIDE SEQUENCE [LARGE SCALE GENOMIC DNA]</scope>
    <source>
        <strain evidence="3 4">CCUG 48205</strain>
    </source>
</reference>
<protein>
    <submittedName>
        <fullName evidence="3">Uncharacterized protein</fullName>
    </submittedName>
</protein>
<keyword evidence="2" id="KW-0812">Transmembrane</keyword>